<evidence type="ECO:0000313" key="2">
    <source>
        <dbReference type="EMBL" id="JAS60386.1"/>
    </source>
</evidence>
<proteinExistence type="predicted"/>
<protein>
    <submittedName>
        <fullName evidence="3">Uncharacterized protein</fullName>
    </submittedName>
</protein>
<evidence type="ECO:0000256" key="1">
    <source>
        <dbReference type="SAM" id="Phobius"/>
    </source>
</evidence>
<keyword evidence="1" id="KW-1133">Transmembrane helix</keyword>
<feature type="non-terminal residue" evidence="3">
    <location>
        <position position="1"/>
    </location>
</feature>
<gene>
    <name evidence="2" type="ORF">g.13006</name>
    <name evidence="3" type="ORF">g.13007</name>
</gene>
<feature type="transmembrane region" description="Helical" evidence="1">
    <location>
        <begin position="12"/>
        <end position="34"/>
    </location>
</feature>
<keyword evidence="1" id="KW-0812">Transmembrane</keyword>
<reference evidence="3" key="1">
    <citation type="submission" date="2015-11" db="EMBL/GenBank/DDBJ databases">
        <title>De novo transcriptome assembly of four potential Pierce s Disease insect vectors from Arizona vineyards.</title>
        <authorList>
            <person name="Tassone E.E."/>
        </authorList>
    </citation>
    <scope>NUCLEOTIDE SEQUENCE</scope>
</reference>
<keyword evidence="1" id="KW-0472">Membrane</keyword>
<dbReference type="EMBL" id="GECZ01001746">
    <property type="protein sequence ID" value="JAS68023.1"/>
    <property type="molecule type" value="Transcribed_RNA"/>
</dbReference>
<accession>A0A1B6H029</accession>
<dbReference type="EMBL" id="GECZ01009383">
    <property type="protein sequence ID" value="JAS60386.1"/>
    <property type="molecule type" value="Transcribed_RNA"/>
</dbReference>
<sequence>GVRPTIARPADNMASVVPLLVCLLAVVVVCYGAAKPGPATDLKAEGSYGLGYGLGYGGYGPGVYPGWWGGYGHPYRNGWGYPGYGFGGYGGYFGGYPFY</sequence>
<evidence type="ECO:0000313" key="3">
    <source>
        <dbReference type="EMBL" id="JAS68023.1"/>
    </source>
</evidence>
<name>A0A1B6H029_9HEMI</name>
<dbReference type="AlphaFoldDB" id="A0A1B6H029"/>
<organism evidence="3">
    <name type="scientific">Cuerna arida</name>
    <dbReference type="NCBI Taxonomy" id="1464854"/>
    <lineage>
        <taxon>Eukaryota</taxon>
        <taxon>Metazoa</taxon>
        <taxon>Ecdysozoa</taxon>
        <taxon>Arthropoda</taxon>
        <taxon>Hexapoda</taxon>
        <taxon>Insecta</taxon>
        <taxon>Pterygota</taxon>
        <taxon>Neoptera</taxon>
        <taxon>Paraneoptera</taxon>
        <taxon>Hemiptera</taxon>
        <taxon>Auchenorrhyncha</taxon>
        <taxon>Membracoidea</taxon>
        <taxon>Cicadellidae</taxon>
        <taxon>Cicadellinae</taxon>
        <taxon>Proconiini</taxon>
        <taxon>Cuerna</taxon>
    </lineage>
</organism>